<dbReference type="GO" id="GO:0051536">
    <property type="term" value="F:iron-sulfur cluster binding"/>
    <property type="evidence" value="ECO:0007669"/>
    <property type="project" value="UniProtKB-KW"/>
</dbReference>
<dbReference type="AlphaFoldDB" id="A0A7I9VNU7"/>
<evidence type="ECO:0000256" key="2">
    <source>
        <dbReference type="ARBA" id="ARBA00023004"/>
    </source>
</evidence>
<dbReference type="PROSITE" id="PS51379">
    <property type="entry name" value="4FE4S_FER_2"/>
    <property type="match status" value="2"/>
</dbReference>
<reference evidence="6" key="1">
    <citation type="journal article" date="2020" name="Appl. Environ. Microbiol.">
        <title>Diazotrophic Anaeromyxobacter Isolates from Soils.</title>
        <authorList>
            <person name="Masuda Y."/>
            <person name="Yamanaka H."/>
            <person name="Xu Z.X."/>
            <person name="Shiratori Y."/>
            <person name="Aono T."/>
            <person name="Amachi S."/>
            <person name="Senoo K."/>
            <person name="Itoh H."/>
        </authorList>
    </citation>
    <scope>NUCLEOTIDE SEQUENCE [LARGE SCALE GENOMIC DNA]</scope>
    <source>
        <strain evidence="6">R267</strain>
    </source>
</reference>
<dbReference type="EMBL" id="BJTG01000005">
    <property type="protein sequence ID" value="GEJ57789.1"/>
    <property type="molecule type" value="Genomic_DNA"/>
</dbReference>
<keyword evidence="1" id="KW-0479">Metal-binding</keyword>
<dbReference type="Pfam" id="PF13187">
    <property type="entry name" value="Fer4_9"/>
    <property type="match status" value="1"/>
</dbReference>
<dbReference type="Proteomes" id="UP000503640">
    <property type="component" value="Unassembled WGS sequence"/>
</dbReference>
<dbReference type="GO" id="GO:0046872">
    <property type="term" value="F:metal ion binding"/>
    <property type="evidence" value="ECO:0007669"/>
    <property type="project" value="UniProtKB-KW"/>
</dbReference>
<accession>A0A7I9VNU7</accession>
<keyword evidence="2" id="KW-0408">Iron</keyword>
<sequence>MCQFCVQHGDGKRWYRNARNYALDLESDLQRRGYVVSFVRDFERTRRTALAGLGALRYLPRPLREAAKERVSLRQQEVHFGQPVPLEQCEEMLKLATHITRLPCVCRGALRPGSDAPSCCIVATVTPHDQLLADCFAGYAGGPASEGFERLDLACAMAYLRQAEERGLAHTAWTFGTPFIAALCNCDLPSGCLALRMQLREGLRVMWRGEDVARLDRERCSGCGLCVERCPFGALRRVAKAEVALDRAACWGCGTCRAACHRGALALESRSASGDVARLW</sequence>
<evidence type="ECO:0000313" key="6">
    <source>
        <dbReference type="Proteomes" id="UP000503640"/>
    </source>
</evidence>
<keyword evidence="6" id="KW-1185">Reference proteome</keyword>
<evidence type="ECO:0000256" key="3">
    <source>
        <dbReference type="ARBA" id="ARBA00023014"/>
    </source>
</evidence>
<dbReference type="PROSITE" id="PS00198">
    <property type="entry name" value="4FE4S_FER_1"/>
    <property type="match status" value="1"/>
</dbReference>
<feature type="domain" description="4Fe-4S ferredoxin-type" evidence="4">
    <location>
        <begin position="211"/>
        <end position="240"/>
    </location>
</feature>
<gene>
    <name evidence="5" type="ORF">AMYX_25300</name>
</gene>
<proteinExistence type="predicted"/>
<evidence type="ECO:0000259" key="4">
    <source>
        <dbReference type="PROSITE" id="PS51379"/>
    </source>
</evidence>
<dbReference type="InterPro" id="IPR017896">
    <property type="entry name" value="4Fe4S_Fe-S-bd"/>
</dbReference>
<protein>
    <recommendedName>
        <fullName evidence="4">4Fe-4S ferredoxin-type domain-containing protein</fullName>
    </recommendedName>
</protein>
<dbReference type="PANTHER" id="PTHR43534:SF1">
    <property type="entry name" value="4FE-4S CLUSTER CONTAINING PARA FAMILY ATPASE PROTEIN"/>
    <property type="match status" value="1"/>
</dbReference>
<comment type="caution">
    <text evidence="5">The sequence shown here is derived from an EMBL/GenBank/DDBJ whole genome shotgun (WGS) entry which is preliminary data.</text>
</comment>
<organism evidence="5 6">
    <name type="scientific">Anaeromyxobacter diazotrophicus</name>
    <dbReference type="NCBI Taxonomy" id="2590199"/>
    <lineage>
        <taxon>Bacteria</taxon>
        <taxon>Pseudomonadati</taxon>
        <taxon>Myxococcota</taxon>
        <taxon>Myxococcia</taxon>
        <taxon>Myxococcales</taxon>
        <taxon>Cystobacterineae</taxon>
        <taxon>Anaeromyxobacteraceae</taxon>
        <taxon>Anaeromyxobacter</taxon>
    </lineage>
</organism>
<dbReference type="SUPFAM" id="SSF54862">
    <property type="entry name" value="4Fe-4S ferredoxins"/>
    <property type="match status" value="1"/>
</dbReference>
<keyword evidence="3" id="KW-0411">Iron-sulfur</keyword>
<evidence type="ECO:0000313" key="5">
    <source>
        <dbReference type="EMBL" id="GEJ57789.1"/>
    </source>
</evidence>
<dbReference type="InterPro" id="IPR017900">
    <property type="entry name" value="4Fe4S_Fe_S_CS"/>
</dbReference>
<name>A0A7I9VNU7_9BACT</name>
<dbReference type="RefSeq" id="WP_176065677.1">
    <property type="nucleotide sequence ID" value="NZ_BJTG01000005.1"/>
</dbReference>
<evidence type="ECO:0000256" key="1">
    <source>
        <dbReference type="ARBA" id="ARBA00022723"/>
    </source>
</evidence>
<feature type="domain" description="4Fe-4S ferredoxin-type" evidence="4">
    <location>
        <begin position="241"/>
        <end position="270"/>
    </location>
</feature>
<dbReference type="Gene3D" id="3.30.70.20">
    <property type="match status" value="1"/>
</dbReference>
<dbReference type="PANTHER" id="PTHR43534">
    <property type="entry name" value="MIND SUPERFAMILY P-LOOP ATPASE CONTAINING AN INSERTED FERREDOXIN DOMAIN"/>
    <property type="match status" value="1"/>
</dbReference>